<gene>
    <name evidence="2" type="ORF">STARVERO_02015</name>
</gene>
<evidence type="ECO:0000256" key="1">
    <source>
        <dbReference type="SAM" id="MobiDB-lite"/>
    </source>
</evidence>
<feature type="region of interest" description="Disordered" evidence="1">
    <location>
        <begin position="25"/>
        <end position="107"/>
    </location>
</feature>
<reference evidence="2 3" key="1">
    <citation type="submission" date="2019-12" db="EMBL/GenBank/DDBJ databases">
        <authorList>
            <person name="Reyes-Prieto M."/>
        </authorList>
    </citation>
    <scope>NUCLEOTIDE SEQUENCE [LARGE SCALE GENOMIC DNA]</scope>
    <source>
        <strain evidence="2">HF14-78462</strain>
    </source>
</reference>
<keyword evidence="3" id="KW-1185">Reference proteome</keyword>
<dbReference type="RefSeq" id="WP_159598756.1">
    <property type="nucleotide sequence ID" value="NZ_CACSAS010000001.1"/>
</dbReference>
<protein>
    <submittedName>
        <fullName evidence="2">Uncharacterized protein</fullName>
    </submittedName>
</protein>
<proteinExistence type="predicted"/>
<accession>A0A5S9P002</accession>
<evidence type="ECO:0000313" key="3">
    <source>
        <dbReference type="Proteomes" id="UP000433050"/>
    </source>
</evidence>
<organism evidence="2 3">
    <name type="scientific">Starkeya nomas</name>
    <dbReference type="NCBI Taxonomy" id="2666134"/>
    <lineage>
        <taxon>Bacteria</taxon>
        <taxon>Pseudomonadati</taxon>
        <taxon>Pseudomonadota</taxon>
        <taxon>Alphaproteobacteria</taxon>
        <taxon>Hyphomicrobiales</taxon>
        <taxon>Xanthobacteraceae</taxon>
        <taxon>Starkeya</taxon>
    </lineage>
</organism>
<name>A0A5S9P002_9HYPH</name>
<sequence>MAHARPFKTAAALGWTTLWLLATGGTGFTQTTGNPAAGSGSDAAVPTPPAGHSTMDPSSQQQGPTEPDPRTGVLQPPPGPPPEGEEREIRMPDCAPPRCGTPKIMGP</sequence>
<dbReference type="EMBL" id="CACSAS010000001">
    <property type="protein sequence ID" value="CAA0096412.1"/>
    <property type="molecule type" value="Genomic_DNA"/>
</dbReference>
<feature type="compositionally biased region" description="Polar residues" evidence="1">
    <location>
        <begin position="55"/>
        <end position="64"/>
    </location>
</feature>
<dbReference type="AlphaFoldDB" id="A0A5S9P002"/>
<dbReference type="Proteomes" id="UP000433050">
    <property type="component" value="Unassembled WGS sequence"/>
</dbReference>
<evidence type="ECO:0000313" key="2">
    <source>
        <dbReference type="EMBL" id="CAA0096412.1"/>
    </source>
</evidence>